<accession>A0ABQ5URC7</accession>
<proteinExistence type="predicted"/>
<evidence type="ECO:0000313" key="2">
    <source>
        <dbReference type="EMBL" id="GLQ17820.1"/>
    </source>
</evidence>
<reference evidence="2" key="2">
    <citation type="submission" date="2023-01" db="EMBL/GenBank/DDBJ databases">
        <title>Draft genome sequence of Maritalea porphyrae strain NBRC 107169.</title>
        <authorList>
            <person name="Sun Q."/>
            <person name="Mori K."/>
        </authorList>
    </citation>
    <scope>NUCLEOTIDE SEQUENCE</scope>
    <source>
        <strain evidence="2">NBRC 107169</strain>
    </source>
</reference>
<evidence type="ECO:0008006" key="4">
    <source>
        <dbReference type="Google" id="ProtNLM"/>
    </source>
</evidence>
<keyword evidence="3" id="KW-1185">Reference proteome</keyword>
<protein>
    <recommendedName>
        <fullName evidence="4">DUF2897 family protein</fullName>
    </recommendedName>
</protein>
<evidence type="ECO:0000256" key="1">
    <source>
        <dbReference type="SAM" id="MobiDB-lite"/>
    </source>
</evidence>
<sequence length="75" mass="8836">MWLKILTFVIVAVAIAYGLRAIRRNINDYFADVDKDKLKRDREDRRRSDIVDLKRDPKDGVFRPGDNKKDDDKDA</sequence>
<gene>
    <name evidence="2" type="ORF">GCM10007879_20690</name>
</gene>
<evidence type="ECO:0000313" key="3">
    <source>
        <dbReference type="Proteomes" id="UP001161405"/>
    </source>
</evidence>
<reference evidence="2" key="1">
    <citation type="journal article" date="2014" name="Int. J. Syst. Evol. Microbiol.">
        <title>Complete genome of a new Firmicutes species belonging to the dominant human colonic microbiota ('Ruminococcus bicirculans') reveals two chromosomes and a selective capacity to utilize plant glucans.</title>
        <authorList>
            <consortium name="NISC Comparative Sequencing Program"/>
            <person name="Wegmann U."/>
            <person name="Louis P."/>
            <person name="Goesmann A."/>
            <person name="Henrissat B."/>
            <person name="Duncan S.H."/>
            <person name="Flint H.J."/>
        </authorList>
    </citation>
    <scope>NUCLEOTIDE SEQUENCE</scope>
    <source>
        <strain evidence="2">NBRC 107169</strain>
    </source>
</reference>
<feature type="region of interest" description="Disordered" evidence="1">
    <location>
        <begin position="41"/>
        <end position="75"/>
    </location>
</feature>
<dbReference type="RefSeq" id="WP_284364257.1">
    <property type="nucleotide sequence ID" value="NZ_BSNI01000002.1"/>
</dbReference>
<dbReference type="EMBL" id="BSNI01000002">
    <property type="protein sequence ID" value="GLQ17820.1"/>
    <property type="molecule type" value="Genomic_DNA"/>
</dbReference>
<comment type="caution">
    <text evidence="2">The sequence shown here is derived from an EMBL/GenBank/DDBJ whole genome shotgun (WGS) entry which is preliminary data.</text>
</comment>
<organism evidence="2 3">
    <name type="scientific">Maritalea porphyrae</name>
    <dbReference type="NCBI Taxonomy" id="880732"/>
    <lineage>
        <taxon>Bacteria</taxon>
        <taxon>Pseudomonadati</taxon>
        <taxon>Pseudomonadota</taxon>
        <taxon>Alphaproteobacteria</taxon>
        <taxon>Hyphomicrobiales</taxon>
        <taxon>Devosiaceae</taxon>
        <taxon>Maritalea</taxon>
    </lineage>
</organism>
<dbReference type="Proteomes" id="UP001161405">
    <property type="component" value="Unassembled WGS sequence"/>
</dbReference>
<name>A0ABQ5URC7_9HYPH</name>